<protein>
    <submittedName>
        <fullName evidence="2">Uncharacterized protein</fullName>
    </submittedName>
</protein>
<sequence length="107" mass="12166">MPCYTNVTDEKKISEEINAQLQEQEKAMEVLQLISNLCWETEISNDPMSQWLGLLSQHVPKVQKWKTSEDLIEIYPSGTRGKGRSDRLLFQVGATQVAVVSAFESKH</sequence>
<feature type="coiled-coil region" evidence="1">
    <location>
        <begin position="4"/>
        <end position="34"/>
    </location>
</feature>
<reference evidence="2 3" key="1">
    <citation type="journal article" date="2012" name="J. Bacteriol.">
        <title>Complete Genome Sequence of the Fruiting Myxobacterium Corallococcus coralloides DSM 2259.</title>
        <authorList>
            <person name="Huntley S."/>
            <person name="Zhang Y."/>
            <person name="Treuner-Lange A."/>
            <person name="Kneip S."/>
            <person name="Sensen C.W."/>
            <person name="Sogaard-Andersen L."/>
        </authorList>
    </citation>
    <scope>NUCLEOTIDE SEQUENCE [LARGE SCALE GENOMIC DNA]</scope>
    <source>
        <strain evidence="3">ATCC 25202 / DSM 2259 / NBRC 100086 / M2</strain>
    </source>
</reference>
<dbReference type="OrthoDB" id="6026487at2"/>
<dbReference type="EMBL" id="CP003389">
    <property type="protein sequence ID" value="AFE07199.1"/>
    <property type="molecule type" value="Genomic_DNA"/>
</dbReference>
<keyword evidence="1" id="KW-0175">Coiled coil</keyword>
<dbReference type="InParanoid" id="H8N133"/>
<dbReference type="HOGENOM" id="CLU_2205618_0_0_7"/>
<proteinExistence type="predicted"/>
<accession>H8N133</accession>
<name>H8N133_CORCM</name>
<reference evidence="3" key="2">
    <citation type="submission" date="2012-03" db="EMBL/GenBank/DDBJ databases">
        <title>Genome sequence of the fruiting myxobacterium Corallococcus coralloides DSM 2259.</title>
        <authorList>
            <person name="Huntley S."/>
            <person name="Zhang Y."/>
            <person name="Treuner-Lange A."/>
            <person name="Sensen C.W."/>
            <person name="Sogaard-Andersen L."/>
        </authorList>
    </citation>
    <scope>NUCLEOTIDE SEQUENCE [LARGE SCALE GENOMIC DNA]</scope>
    <source>
        <strain evidence="3">ATCC 25202 / DSM 2259 / NBRC 100086 / M2</strain>
    </source>
</reference>
<dbReference type="AlphaFoldDB" id="H8N133"/>
<evidence type="ECO:0000313" key="2">
    <source>
        <dbReference type="EMBL" id="AFE07199.1"/>
    </source>
</evidence>
<evidence type="ECO:0000256" key="1">
    <source>
        <dbReference type="SAM" id="Coils"/>
    </source>
</evidence>
<keyword evidence="3" id="KW-1185">Reference proteome</keyword>
<dbReference type="RefSeq" id="WP_014399674.1">
    <property type="nucleotide sequence ID" value="NC_017030.1"/>
</dbReference>
<evidence type="ECO:0000313" key="3">
    <source>
        <dbReference type="Proteomes" id="UP000007587"/>
    </source>
</evidence>
<organism evidence="2 3">
    <name type="scientific">Corallococcus coralloides (strain ATCC 25202 / DSM 2259 / NBRC 100086 / M2)</name>
    <name type="common">Myxococcus coralloides</name>
    <dbReference type="NCBI Taxonomy" id="1144275"/>
    <lineage>
        <taxon>Bacteria</taxon>
        <taxon>Pseudomonadati</taxon>
        <taxon>Myxococcota</taxon>
        <taxon>Myxococcia</taxon>
        <taxon>Myxococcales</taxon>
        <taxon>Cystobacterineae</taxon>
        <taxon>Myxococcaceae</taxon>
        <taxon>Corallococcus</taxon>
    </lineage>
</organism>
<dbReference type="KEGG" id="ccx:COCOR_06889"/>
<dbReference type="Proteomes" id="UP000007587">
    <property type="component" value="Chromosome"/>
</dbReference>
<dbReference type="STRING" id="1144275.COCOR_06889"/>
<gene>
    <name evidence="2" type="ordered locus">COCOR_06889</name>
</gene>